<dbReference type="GO" id="GO:0009401">
    <property type="term" value="P:phosphoenolpyruvate-dependent sugar phosphotransferase system"/>
    <property type="evidence" value="ECO:0007669"/>
    <property type="project" value="UniProtKB-KW"/>
</dbReference>
<dbReference type="PRINTS" id="PR01736">
    <property type="entry name" value="PHPHTRNFRASE"/>
</dbReference>
<dbReference type="GO" id="GO:0046872">
    <property type="term" value="F:metal ion binding"/>
    <property type="evidence" value="ECO:0007669"/>
    <property type="project" value="UniProtKB-KW"/>
</dbReference>
<dbReference type="SUPFAM" id="SSF52009">
    <property type="entry name" value="Phosphohistidine domain"/>
    <property type="match status" value="1"/>
</dbReference>
<evidence type="ECO:0000256" key="15">
    <source>
        <dbReference type="ARBA" id="ARBA00022842"/>
    </source>
</evidence>
<comment type="similarity">
    <text evidence="5 17">Belongs to the PEP-utilizing enzyme family.</text>
</comment>
<dbReference type="InterPro" id="IPR023151">
    <property type="entry name" value="PEP_util_CS"/>
</dbReference>
<sequence length="587" mass="63122">MKTRPDHSEAAGSAVLHGHGVGPGIVIGVACLHEPGDVHAPEHRIPASRVDAEKKRFATAVADASTELETLREKAGDLPAQAGEELGFLLDAYGHMLKGSRLIRGVETRIEHDRINAEAAVRYEISALNDAFQAMDDPYLQQRADDIRDIGNKLIRHLSAAPQKAFQNLPRNAVIVSHELTPADTALLDPETVAGFVTACGGAESHTAIMARSLGLPAVLAVPDIMSSVQRGDTIILDGVTGTVVINPDQDTLASYRIRRAEFLRSCRNLGRLRDLPAVTSDGTTIRLMANIELPGEIDTILSSGAEGIGLFRSEFMYMNRPDWPNEDEQYRALKTVVQRMEGKPVTIRILDAGGDKLTTALGGSMPANPALGLRAVRFLLSSPAVLEAQLAAILRVAVHGPVRILVPMVCTVSEITAVRECLSAVHIRLKKTRIPVPDTLPPLGVMIEVPGAALAADALATASDFFAIGTNDLTQYTLAIDRTDQEVAHLYNPTHPAVLRLIHFTTGAALRAGIPVSVCGEIAGDPRLAALLVGIGIRELSMAAGSLPRVKNRIRHLAYWAAEEHARQVMSEHDPTRIETMIETFG</sequence>
<dbReference type="RefSeq" id="WP_066133283.1">
    <property type="nucleotide sequence ID" value="NZ_CP014525.1"/>
</dbReference>
<feature type="binding site" evidence="19">
    <location>
        <position position="313"/>
    </location>
    <ligand>
        <name>phosphoenolpyruvate</name>
        <dbReference type="ChEBI" id="CHEBI:58702"/>
    </ligand>
</feature>
<evidence type="ECO:0000256" key="2">
    <source>
        <dbReference type="ARBA" id="ARBA00001946"/>
    </source>
</evidence>
<keyword evidence="11 17" id="KW-0808">Transferase</keyword>
<dbReference type="InterPro" id="IPR006318">
    <property type="entry name" value="PTS_EI-like"/>
</dbReference>
<keyword evidence="24" id="KW-0670">Pyruvate</keyword>
<comment type="function">
    <text evidence="3 17">General (non sugar-specific) component of the phosphoenolpyruvate-dependent sugar phosphotransferase system (sugar PTS). This major carbohydrate active-transport system catalyzes the phosphorylation of incoming sugar substrates concomitantly with their translocation across the cell membrane. Enzyme I transfers the phosphoryl group from phosphoenolpyruvate (PEP) to the phosphoryl carrier protein (HPr).</text>
</comment>
<proteinExistence type="inferred from homology"/>
<evidence type="ECO:0000256" key="12">
    <source>
        <dbReference type="ARBA" id="ARBA00022683"/>
    </source>
</evidence>
<dbReference type="Gene3D" id="3.50.30.10">
    <property type="entry name" value="Phosphohistidine domain"/>
    <property type="match status" value="1"/>
</dbReference>
<dbReference type="Gene3D" id="1.10.274.10">
    <property type="entry name" value="PtsI, HPr-binding domain"/>
    <property type="match status" value="1"/>
</dbReference>
<dbReference type="STRING" id="1549855.AY555_03035"/>
<dbReference type="SUPFAM" id="SSF51621">
    <property type="entry name" value="Phosphoenolpyruvate/pyruvate domain"/>
    <property type="match status" value="1"/>
</dbReference>
<feature type="active site" description="Tele-phosphohistidine intermediate" evidence="18">
    <location>
        <position position="206"/>
    </location>
</feature>
<keyword evidence="9 17" id="KW-0963">Cytoplasm</keyword>
<keyword evidence="13 17" id="KW-0479">Metal-binding</keyword>
<protein>
    <recommendedName>
        <fullName evidence="7 17">Phosphoenolpyruvate-protein phosphotransferase</fullName>
        <ecNumber evidence="6 17">2.7.3.9</ecNumber>
    </recommendedName>
    <alternativeName>
        <fullName evidence="16 17">Phosphotransferase system, enzyme I</fullName>
    </alternativeName>
</protein>
<dbReference type="PROSITE" id="PS00742">
    <property type="entry name" value="PEP_ENZYMES_2"/>
    <property type="match status" value="1"/>
</dbReference>
<name>A0A143DDX3_9PROT</name>
<feature type="binding site" evidence="20">
    <location>
        <position position="449"/>
    </location>
    <ligand>
        <name>Mg(2+)</name>
        <dbReference type="ChEBI" id="CHEBI:18420"/>
    </ligand>
</feature>
<evidence type="ECO:0000256" key="7">
    <source>
        <dbReference type="ARBA" id="ARBA00016544"/>
    </source>
</evidence>
<dbReference type="InterPro" id="IPR036637">
    <property type="entry name" value="Phosphohistidine_dom_sf"/>
</dbReference>
<comment type="catalytic activity">
    <reaction evidence="1 17">
        <text>L-histidyl-[protein] + phosphoenolpyruvate = N(pros)-phospho-L-histidyl-[protein] + pyruvate</text>
        <dbReference type="Rhea" id="RHEA:23880"/>
        <dbReference type="Rhea" id="RHEA-COMP:9745"/>
        <dbReference type="Rhea" id="RHEA-COMP:9746"/>
        <dbReference type="ChEBI" id="CHEBI:15361"/>
        <dbReference type="ChEBI" id="CHEBI:29979"/>
        <dbReference type="ChEBI" id="CHEBI:58702"/>
        <dbReference type="ChEBI" id="CHEBI:64837"/>
        <dbReference type="EC" id="2.7.3.9"/>
    </reaction>
</comment>
<evidence type="ECO:0000256" key="3">
    <source>
        <dbReference type="ARBA" id="ARBA00002728"/>
    </source>
</evidence>
<keyword evidence="12 17" id="KW-0598">Phosphotransferase system</keyword>
<dbReference type="PANTHER" id="PTHR46244">
    <property type="entry name" value="PHOSPHOENOLPYRUVATE-PROTEIN PHOSPHOTRANSFERASE"/>
    <property type="match status" value="1"/>
</dbReference>
<dbReference type="InterPro" id="IPR015813">
    <property type="entry name" value="Pyrv/PenolPyrv_kinase-like_dom"/>
</dbReference>
<dbReference type="InterPro" id="IPR008731">
    <property type="entry name" value="PTS_EIN"/>
</dbReference>
<feature type="binding site" evidence="19">
    <location>
        <begin position="472"/>
        <end position="473"/>
    </location>
    <ligand>
        <name>phosphoenolpyruvate</name>
        <dbReference type="ChEBI" id="CHEBI:58702"/>
    </ligand>
</feature>
<dbReference type="EMBL" id="CP014525">
    <property type="protein sequence ID" value="AMW34328.1"/>
    <property type="molecule type" value="Genomic_DNA"/>
</dbReference>
<evidence type="ECO:0000256" key="19">
    <source>
        <dbReference type="PIRSR" id="PIRSR000732-2"/>
    </source>
</evidence>
<dbReference type="GO" id="GO:0008965">
    <property type="term" value="F:phosphoenolpyruvate-protein phosphotransferase activity"/>
    <property type="evidence" value="ECO:0007669"/>
    <property type="project" value="UniProtKB-EC"/>
</dbReference>
<evidence type="ECO:0000256" key="4">
    <source>
        <dbReference type="ARBA" id="ARBA00004496"/>
    </source>
</evidence>
<evidence type="ECO:0000256" key="10">
    <source>
        <dbReference type="ARBA" id="ARBA00022597"/>
    </source>
</evidence>
<accession>A0A143DDX3</accession>
<evidence type="ECO:0000256" key="5">
    <source>
        <dbReference type="ARBA" id="ARBA00007837"/>
    </source>
</evidence>
<evidence type="ECO:0000313" key="24">
    <source>
        <dbReference type="EMBL" id="AMW34328.1"/>
    </source>
</evidence>
<dbReference type="Pfam" id="PF02896">
    <property type="entry name" value="PEP-utilizers_C"/>
    <property type="match status" value="1"/>
</dbReference>
<keyword evidence="14 17" id="KW-0418">Kinase</keyword>
<gene>
    <name evidence="24" type="ORF">AY555_03035</name>
</gene>
<dbReference type="AlphaFoldDB" id="A0A143DDX3"/>
<feature type="active site" description="Proton donor" evidence="18">
    <location>
        <position position="520"/>
    </location>
</feature>
<dbReference type="Gene3D" id="3.20.20.60">
    <property type="entry name" value="Phosphoenolpyruvate-binding domains"/>
    <property type="match status" value="1"/>
</dbReference>
<evidence type="ECO:0000256" key="9">
    <source>
        <dbReference type="ARBA" id="ARBA00022490"/>
    </source>
</evidence>
<reference evidence="24 25" key="1">
    <citation type="submission" date="2016-02" db="EMBL/GenBank/DDBJ databases">
        <title>Complete Genome of H5569, the type strain of the newly described species Haematospirillium jordaniae.</title>
        <authorList>
            <person name="Nicholson A.C."/>
            <person name="Humrighouse B.W."/>
            <person name="Loparov V."/>
            <person name="McQuiston J.R."/>
        </authorList>
    </citation>
    <scope>NUCLEOTIDE SEQUENCE [LARGE SCALE GENOMIC DNA]</scope>
    <source>
        <strain evidence="24 25">H5569</strain>
    </source>
</reference>
<dbReference type="KEGG" id="hjo:AY555_03035"/>
<evidence type="ECO:0000259" key="22">
    <source>
        <dbReference type="Pfam" id="PF02896"/>
    </source>
</evidence>
<dbReference type="GeneID" id="53316125"/>
<dbReference type="NCBIfam" id="TIGR01417">
    <property type="entry name" value="PTS_I_fam"/>
    <property type="match status" value="1"/>
</dbReference>
<keyword evidence="15 17" id="KW-0460">Magnesium</keyword>
<evidence type="ECO:0000256" key="13">
    <source>
        <dbReference type="ARBA" id="ARBA00022723"/>
    </source>
</evidence>
<dbReference type="PROSITE" id="PS51257">
    <property type="entry name" value="PROKAR_LIPOPROTEIN"/>
    <property type="match status" value="1"/>
</dbReference>
<dbReference type="InterPro" id="IPR008279">
    <property type="entry name" value="PEP-util_enz_mobile_dom"/>
</dbReference>
<dbReference type="InterPro" id="IPR050499">
    <property type="entry name" value="PEP-utilizing_PTS_enzyme"/>
</dbReference>
<dbReference type="Pfam" id="PF05524">
    <property type="entry name" value="PEP-utilisers_N"/>
    <property type="match status" value="1"/>
</dbReference>
<dbReference type="InterPro" id="IPR036618">
    <property type="entry name" value="PtsI_HPr-bd_sf"/>
</dbReference>
<keyword evidence="10 17" id="KW-0762">Sugar transport</keyword>
<evidence type="ECO:0000256" key="18">
    <source>
        <dbReference type="PIRSR" id="PIRSR000732-1"/>
    </source>
</evidence>
<feature type="binding site" evidence="20">
    <location>
        <position position="473"/>
    </location>
    <ligand>
        <name>Mg(2+)</name>
        <dbReference type="ChEBI" id="CHEBI:18420"/>
    </ligand>
</feature>
<dbReference type="PIRSF" id="PIRSF000732">
    <property type="entry name" value="PTS_enzyme_I"/>
    <property type="match status" value="1"/>
</dbReference>
<comment type="subcellular location">
    <subcellularLocation>
        <location evidence="4 17">Cytoplasm</location>
    </subcellularLocation>
</comment>
<evidence type="ECO:0000256" key="6">
    <source>
        <dbReference type="ARBA" id="ARBA00012232"/>
    </source>
</evidence>
<dbReference type="GO" id="GO:0016301">
    <property type="term" value="F:kinase activity"/>
    <property type="evidence" value="ECO:0007669"/>
    <property type="project" value="UniProtKB-KW"/>
</dbReference>
<keyword evidence="25" id="KW-1185">Reference proteome</keyword>
<evidence type="ECO:0000256" key="17">
    <source>
        <dbReference type="PIRNR" id="PIRNR000732"/>
    </source>
</evidence>
<evidence type="ECO:0000256" key="16">
    <source>
        <dbReference type="ARBA" id="ARBA00033235"/>
    </source>
</evidence>
<dbReference type="SUPFAM" id="SSF47831">
    <property type="entry name" value="Enzyme I of the PEP:sugar phosphotransferase system HPr-binding (sub)domain"/>
    <property type="match status" value="1"/>
</dbReference>
<comment type="cofactor">
    <cofactor evidence="2 17 20">
        <name>Mg(2+)</name>
        <dbReference type="ChEBI" id="CHEBI:18420"/>
    </cofactor>
</comment>
<organism evidence="24 25">
    <name type="scientific">Haematospirillum jordaniae</name>
    <dbReference type="NCBI Taxonomy" id="1549855"/>
    <lineage>
        <taxon>Bacteria</taxon>
        <taxon>Pseudomonadati</taxon>
        <taxon>Pseudomonadota</taxon>
        <taxon>Alphaproteobacteria</taxon>
        <taxon>Rhodospirillales</taxon>
        <taxon>Novispirillaceae</taxon>
        <taxon>Haematospirillum</taxon>
    </lineage>
</organism>
<evidence type="ECO:0000256" key="11">
    <source>
        <dbReference type="ARBA" id="ARBA00022679"/>
    </source>
</evidence>
<dbReference type="EC" id="2.7.3.9" evidence="6 17"/>
<dbReference type="OrthoDB" id="9765468at2"/>
<evidence type="ECO:0000259" key="23">
    <source>
        <dbReference type="Pfam" id="PF05524"/>
    </source>
</evidence>
<feature type="domain" description="Phosphotransferase system enzyme I N-terminal" evidence="23">
    <location>
        <begin position="17"/>
        <end position="143"/>
    </location>
</feature>
<evidence type="ECO:0000256" key="1">
    <source>
        <dbReference type="ARBA" id="ARBA00000683"/>
    </source>
</evidence>
<feature type="domain" description="PEP-utilising enzyme mobile" evidence="21">
    <location>
        <begin position="170"/>
        <end position="242"/>
    </location>
</feature>
<keyword evidence="8 17" id="KW-0813">Transport</keyword>
<dbReference type="GO" id="GO:0005737">
    <property type="term" value="C:cytoplasm"/>
    <property type="evidence" value="ECO:0007669"/>
    <property type="project" value="UniProtKB-SubCell"/>
</dbReference>
<evidence type="ECO:0000256" key="14">
    <source>
        <dbReference type="ARBA" id="ARBA00022777"/>
    </source>
</evidence>
<dbReference type="Proteomes" id="UP000076066">
    <property type="component" value="Chromosome"/>
</dbReference>
<dbReference type="InterPro" id="IPR000121">
    <property type="entry name" value="PEP_util_C"/>
</dbReference>
<dbReference type="InterPro" id="IPR040442">
    <property type="entry name" value="Pyrv_kinase-like_dom_sf"/>
</dbReference>
<dbReference type="PANTHER" id="PTHR46244:SF3">
    <property type="entry name" value="PHOSPHOENOLPYRUVATE-PROTEIN PHOSPHOTRANSFERASE"/>
    <property type="match status" value="1"/>
</dbReference>
<feature type="domain" description="PEP-utilising enzyme C-terminal" evidence="22">
    <location>
        <begin position="270"/>
        <end position="559"/>
    </location>
</feature>
<feature type="binding site" evidence="19">
    <location>
        <position position="349"/>
    </location>
    <ligand>
        <name>phosphoenolpyruvate</name>
        <dbReference type="ChEBI" id="CHEBI:58702"/>
    </ligand>
</feature>
<evidence type="ECO:0000259" key="21">
    <source>
        <dbReference type="Pfam" id="PF00391"/>
    </source>
</evidence>
<evidence type="ECO:0000256" key="20">
    <source>
        <dbReference type="PIRSR" id="PIRSR000732-3"/>
    </source>
</evidence>
<dbReference type="InterPro" id="IPR024692">
    <property type="entry name" value="PTS_EI"/>
</dbReference>
<dbReference type="Pfam" id="PF00391">
    <property type="entry name" value="PEP-utilizers"/>
    <property type="match status" value="1"/>
</dbReference>
<evidence type="ECO:0000256" key="8">
    <source>
        <dbReference type="ARBA" id="ARBA00022448"/>
    </source>
</evidence>
<evidence type="ECO:0000313" key="25">
    <source>
        <dbReference type="Proteomes" id="UP000076066"/>
    </source>
</evidence>
<feature type="binding site" evidence="19">
    <location>
        <position position="483"/>
    </location>
    <ligand>
        <name>phosphoenolpyruvate</name>
        <dbReference type="ChEBI" id="CHEBI:58702"/>
    </ligand>
</feature>